<feature type="transmembrane region" description="Helical" evidence="4">
    <location>
        <begin position="406"/>
        <end position="425"/>
    </location>
</feature>
<feature type="domain" description="Major facilitator superfamily (MFS) profile" evidence="5">
    <location>
        <begin position="25"/>
        <end position="429"/>
    </location>
</feature>
<feature type="transmembrane region" description="Helical" evidence="4">
    <location>
        <begin position="187"/>
        <end position="207"/>
    </location>
</feature>
<comment type="caution">
    <text evidence="6">The sequence shown here is derived from an EMBL/GenBank/DDBJ whole genome shotgun (WGS) entry which is preliminary data.</text>
</comment>
<dbReference type="GO" id="GO:0022857">
    <property type="term" value="F:transmembrane transporter activity"/>
    <property type="evidence" value="ECO:0007669"/>
    <property type="project" value="InterPro"/>
</dbReference>
<feature type="transmembrane region" description="Helical" evidence="4">
    <location>
        <begin position="244"/>
        <end position="264"/>
    </location>
</feature>
<evidence type="ECO:0000256" key="2">
    <source>
        <dbReference type="ARBA" id="ARBA00022989"/>
    </source>
</evidence>
<dbReference type="InterPro" id="IPR011701">
    <property type="entry name" value="MFS"/>
</dbReference>
<evidence type="ECO:0000259" key="5">
    <source>
        <dbReference type="PROSITE" id="PS50850"/>
    </source>
</evidence>
<feature type="transmembrane region" description="Helical" evidence="4">
    <location>
        <begin position="64"/>
        <end position="80"/>
    </location>
</feature>
<dbReference type="Proteomes" id="UP000026941">
    <property type="component" value="Unassembled WGS sequence"/>
</dbReference>
<sequence length="429" mass="44718">MTIVHASLGNTDAHQPGAPSKAVGIPFIAGFALANLGFFIAVMTPIAVTLAIRVSALDPVGKGASLGAILGSGALFALFANPIFGQLSDRTRSRFGRRRPWLIGGVIVGSLAQLVIAYSSSLLMIGIAWCAVQVAYNAMLAALVAVVPDQVPEQQRGMISALAGMSVYVALLIGSAVVSLTGTGSNAMFLVPTAIGLVTIIGFALLLDDRPTDNEPAPRGNLLGELAASFWVNPVKYRDFGYAWLSRFLVFFGFAVLTSYQVYYLTDQLGVAEAGIGQTMFFSILITTCCVVASSIVSGYLSDRTGRRKPFVFAAAATYALGIAVIMMAPDLTMFFVGVAISSLGFGVYYAVDQALVVDILPDRETNAAKNLGVLNIANAVPQSIAPAIAPIVLAIGSGHGQNYSLLYALAAVSAFLGALAIVPVRGAR</sequence>
<feature type="transmembrane region" description="Helical" evidence="4">
    <location>
        <begin position="126"/>
        <end position="147"/>
    </location>
</feature>
<dbReference type="AlphaFoldDB" id="A0AA87QIE5"/>
<evidence type="ECO:0000256" key="3">
    <source>
        <dbReference type="ARBA" id="ARBA00023136"/>
    </source>
</evidence>
<accession>A0AA87QIE5</accession>
<name>A0AA87QIE5_RHIRH</name>
<feature type="transmembrane region" description="Helical" evidence="4">
    <location>
        <begin position="311"/>
        <end position="329"/>
    </location>
</feature>
<feature type="transmembrane region" description="Helical" evidence="4">
    <location>
        <begin position="159"/>
        <end position="181"/>
    </location>
</feature>
<feature type="transmembrane region" description="Helical" evidence="4">
    <location>
        <begin position="101"/>
        <end position="120"/>
    </location>
</feature>
<feature type="transmembrane region" description="Helical" evidence="4">
    <location>
        <begin position="27"/>
        <end position="52"/>
    </location>
</feature>
<evidence type="ECO:0000313" key="6">
    <source>
        <dbReference type="EMBL" id="GAJ95438.1"/>
    </source>
</evidence>
<evidence type="ECO:0000313" key="7">
    <source>
        <dbReference type="Proteomes" id="UP000026941"/>
    </source>
</evidence>
<dbReference type="PANTHER" id="PTHR23528:SF1">
    <property type="entry name" value="MAJOR FACILITATOR SUPERFAMILY (MFS) PROFILE DOMAIN-CONTAINING PROTEIN"/>
    <property type="match status" value="1"/>
</dbReference>
<proteinExistence type="predicted"/>
<dbReference type="SUPFAM" id="SSF103473">
    <property type="entry name" value="MFS general substrate transporter"/>
    <property type="match status" value="1"/>
</dbReference>
<keyword evidence="2 4" id="KW-1133">Transmembrane helix</keyword>
<dbReference type="PANTHER" id="PTHR23528">
    <property type="match status" value="1"/>
</dbReference>
<gene>
    <name evidence="6" type="ORF">RRH01S_11_03460</name>
</gene>
<dbReference type="InterPro" id="IPR036259">
    <property type="entry name" value="MFS_trans_sf"/>
</dbReference>
<dbReference type="PROSITE" id="PS50850">
    <property type="entry name" value="MFS"/>
    <property type="match status" value="1"/>
</dbReference>
<evidence type="ECO:0000256" key="4">
    <source>
        <dbReference type="SAM" id="Phobius"/>
    </source>
</evidence>
<dbReference type="Pfam" id="PF07690">
    <property type="entry name" value="MFS_1"/>
    <property type="match status" value="1"/>
</dbReference>
<reference evidence="6 7" key="1">
    <citation type="submission" date="2014-05" db="EMBL/GenBank/DDBJ databases">
        <title>Whole genome shotgun sequence of Rhizobium rhizogenes NBRC 13257.</title>
        <authorList>
            <person name="Katano-Makiyama Y."/>
            <person name="Hosoyama A."/>
            <person name="Hashimoto M."/>
            <person name="Hosoyama Y."/>
            <person name="Noguchi M."/>
            <person name="Tsuchikane K."/>
            <person name="Kimura A."/>
            <person name="Ohji S."/>
            <person name="Ichikawa N."/>
            <person name="Yamazoe A."/>
            <person name="Fujita N."/>
        </authorList>
    </citation>
    <scope>NUCLEOTIDE SEQUENCE [LARGE SCALE GENOMIC DNA]</scope>
    <source>
        <strain evidence="6 7">NBRC 13257</strain>
    </source>
</reference>
<feature type="transmembrane region" description="Helical" evidence="4">
    <location>
        <begin position="373"/>
        <end position="394"/>
    </location>
</feature>
<evidence type="ECO:0000256" key="1">
    <source>
        <dbReference type="ARBA" id="ARBA00022692"/>
    </source>
</evidence>
<organism evidence="6 7">
    <name type="scientific">Rhizobium rhizogenes NBRC 13257</name>
    <dbReference type="NCBI Taxonomy" id="1220581"/>
    <lineage>
        <taxon>Bacteria</taxon>
        <taxon>Pseudomonadati</taxon>
        <taxon>Pseudomonadota</taxon>
        <taxon>Alphaproteobacteria</taxon>
        <taxon>Hyphomicrobiales</taxon>
        <taxon>Rhizobiaceae</taxon>
        <taxon>Rhizobium/Agrobacterium group</taxon>
        <taxon>Rhizobium</taxon>
    </lineage>
</organism>
<feature type="transmembrane region" description="Helical" evidence="4">
    <location>
        <begin position="276"/>
        <end position="299"/>
    </location>
</feature>
<keyword evidence="3 4" id="KW-0472">Membrane</keyword>
<feature type="transmembrane region" description="Helical" evidence="4">
    <location>
        <begin position="335"/>
        <end position="352"/>
    </location>
</feature>
<dbReference type="Gene3D" id="1.20.1250.20">
    <property type="entry name" value="MFS general substrate transporter like domains"/>
    <property type="match status" value="2"/>
</dbReference>
<dbReference type="InterPro" id="IPR020846">
    <property type="entry name" value="MFS_dom"/>
</dbReference>
<dbReference type="EMBL" id="BAYX01000011">
    <property type="protein sequence ID" value="GAJ95438.1"/>
    <property type="molecule type" value="Genomic_DNA"/>
</dbReference>
<dbReference type="RefSeq" id="WP_015917981.1">
    <property type="nucleotide sequence ID" value="NZ_BAYX01000011.1"/>
</dbReference>
<keyword evidence="1 4" id="KW-0812">Transmembrane</keyword>
<protein>
    <submittedName>
        <fullName evidence="6">Major facilitator superfamily transporter</fullName>
    </submittedName>
</protein>